<name>A0A7G9WF86_9FIRM</name>
<organism evidence="1 2">
    <name type="scientific">Caproicibacterium amylolyticum</name>
    <dbReference type="NCBI Taxonomy" id="2766537"/>
    <lineage>
        <taxon>Bacteria</taxon>
        <taxon>Bacillati</taxon>
        <taxon>Bacillota</taxon>
        <taxon>Clostridia</taxon>
        <taxon>Eubacteriales</taxon>
        <taxon>Oscillospiraceae</taxon>
        <taxon>Caproicibacterium</taxon>
    </lineage>
</organism>
<dbReference type="RefSeq" id="WP_212506417.1">
    <property type="nucleotide sequence ID" value="NZ_CP060696.1"/>
</dbReference>
<protein>
    <submittedName>
        <fullName evidence="1">Phage minor capsid protein</fullName>
    </submittedName>
</protein>
<keyword evidence="2" id="KW-1185">Reference proteome</keyword>
<dbReference type="AlphaFoldDB" id="A0A7G9WF86"/>
<dbReference type="Pfam" id="PF06152">
    <property type="entry name" value="Phage_min_cap2"/>
    <property type="match status" value="1"/>
</dbReference>
<evidence type="ECO:0000313" key="2">
    <source>
        <dbReference type="Proteomes" id="UP000516046"/>
    </source>
</evidence>
<sequence length="564" mass="61734">MLTPEYLEHCPDDIVVLYSELDQLIMRDVVRRIMKTGHITSTAAWQVLRAQESGLIYDEIIAEAALYTNASEQQVQALFKDAGLKAVAYDSAIYTAAGLSPPPLAMVPAALQVLNAGLQKTQGYLQNLTKTTANGAQQAYIHAATIAEMQVESGAFDYVSAIRNAVRTAIDGGEWVTYPSGHHDRLDVATRRAVLTGINQTSAEVSLSYADDMECDLVETTAHAGARPSHMVWQGQVFSRSGKSDKYDDFAGATGYGTGAGLCGWHCRHSFHPFFEGLSESAYPKSKLKEYENQIVTYNGEKISYYDATQQQRAMERAIRDSKRKAAGFDEAVKSAKDEPTAKAMKQEFDAAAVRLKKQEAALKDFTQQTGLLRQREREQVVATKTAGKTVSFGRSPAQKAVQAANKQYQQWIHDVGASDAAPKTLAKYYQEKYNNSPAYQLLKGYSHAVDKGDIHPLVGLAQYQKSAAEIGEKIVGVTTSTGVTIESFATHFIDRIIGQTSTPHTDMRCGVTVDAAADALKNPVKLGSVRTLDNGDIRQTLYGKHATVTISICDKRLIQTNPR</sequence>
<dbReference type="InterPro" id="IPR009319">
    <property type="entry name" value="Phage_A118_VSP1"/>
</dbReference>
<gene>
    <name evidence="1" type="ORF">H6X83_10390</name>
</gene>
<proteinExistence type="predicted"/>
<evidence type="ECO:0000313" key="1">
    <source>
        <dbReference type="EMBL" id="QNO17348.1"/>
    </source>
</evidence>
<dbReference type="EMBL" id="CP060696">
    <property type="protein sequence ID" value="QNO17348.1"/>
    <property type="molecule type" value="Genomic_DNA"/>
</dbReference>
<dbReference type="Proteomes" id="UP000516046">
    <property type="component" value="Chromosome"/>
</dbReference>
<dbReference type="KEGG" id="caml:H6X83_10390"/>
<accession>A0A7G9WF86</accession>
<dbReference type="GO" id="GO:0005198">
    <property type="term" value="F:structural molecule activity"/>
    <property type="evidence" value="ECO:0007669"/>
    <property type="project" value="InterPro"/>
</dbReference>
<reference evidence="1 2" key="1">
    <citation type="submission" date="2020-08" db="EMBL/GenBank/DDBJ databases">
        <authorList>
            <person name="Ren C."/>
            <person name="Gu Y."/>
            <person name="Xu Y."/>
        </authorList>
    </citation>
    <scope>NUCLEOTIDE SEQUENCE [LARGE SCALE GENOMIC DNA]</scope>
    <source>
        <strain evidence="1 2">LBM18003</strain>
    </source>
</reference>